<feature type="signal peptide" evidence="2">
    <location>
        <begin position="1"/>
        <end position="22"/>
    </location>
</feature>
<accession>A0A6A6FQJ6</accession>
<evidence type="ECO:0000256" key="2">
    <source>
        <dbReference type="SAM" id="SignalP"/>
    </source>
</evidence>
<protein>
    <recommendedName>
        <fullName evidence="5">SnoaL-like domain-containing protein</fullName>
    </recommendedName>
</protein>
<organism evidence="3 4">
    <name type="scientific">Cercospora zeae-maydis SCOH1-5</name>
    <dbReference type="NCBI Taxonomy" id="717836"/>
    <lineage>
        <taxon>Eukaryota</taxon>
        <taxon>Fungi</taxon>
        <taxon>Dikarya</taxon>
        <taxon>Ascomycota</taxon>
        <taxon>Pezizomycotina</taxon>
        <taxon>Dothideomycetes</taxon>
        <taxon>Dothideomycetidae</taxon>
        <taxon>Mycosphaerellales</taxon>
        <taxon>Mycosphaerellaceae</taxon>
        <taxon>Cercospora</taxon>
    </lineage>
</organism>
<evidence type="ECO:0000313" key="4">
    <source>
        <dbReference type="Proteomes" id="UP000799539"/>
    </source>
</evidence>
<feature type="chain" id="PRO_5025611195" description="SnoaL-like domain-containing protein" evidence="2">
    <location>
        <begin position="23"/>
        <end position="245"/>
    </location>
</feature>
<evidence type="ECO:0000256" key="1">
    <source>
        <dbReference type="SAM" id="MobiDB-lite"/>
    </source>
</evidence>
<reference evidence="3" key="1">
    <citation type="journal article" date="2020" name="Stud. Mycol.">
        <title>101 Dothideomycetes genomes: a test case for predicting lifestyles and emergence of pathogens.</title>
        <authorList>
            <person name="Haridas S."/>
            <person name="Albert R."/>
            <person name="Binder M."/>
            <person name="Bloem J."/>
            <person name="Labutti K."/>
            <person name="Salamov A."/>
            <person name="Andreopoulos B."/>
            <person name="Baker S."/>
            <person name="Barry K."/>
            <person name="Bills G."/>
            <person name="Bluhm B."/>
            <person name="Cannon C."/>
            <person name="Castanera R."/>
            <person name="Culley D."/>
            <person name="Daum C."/>
            <person name="Ezra D."/>
            <person name="Gonzalez J."/>
            <person name="Henrissat B."/>
            <person name="Kuo A."/>
            <person name="Liang C."/>
            <person name="Lipzen A."/>
            <person name="Lutzoni F."/>
            <person name="Magnuson J."/>
            <person name="Mondo S."/>
            <person name="Nolan M."/>
            <person name="Ohm R."/>
            <person name="Pangilinan J."/>
            <person name="Park H.-J."/>
            <person name="Ramirez L."/>
            <person name="Alfaro M."/>
            <person name="Sun H."/>
            <person name="Tritt A."/>
            <person name="Yoshinaga Y."/>
            <person name="Zwiers L.-H."/>
            <person name="Turgeon B."/>
            <person name="Goodwin S."/>
            <person name="Spatafora J."/>
            <person name="Crous P."/>
            <person name="Grigoriev I."/>
        </authorList>
    </citation>
    <scope>NUCLEOTIDE SEQUENCE</scope>
    <source>
        <strain evidence="3">SCOH1-5</strain>
    </source>
</reference>
<dbReference type="SUPFAM" id="SSF54427">
    <property type="entry name" value="NTF2-like"/>
    <property type="match status" value="1"/>
</dbReference>
<feature type="region of interest" description="Disordered" evidence="1">
    <location>
        <begin position="220"/>
        <end position="245"/>
    </location>
</feature>
<dbReference type="Gene3D" id="3.10.450.50">
    <property type="match status" value="1"/>
</dbReference>
<feature type="compositionally biased region" description="Pro residues" evidence="1">
    <location>
        <begin position="233"/>
        <end position="245"/>
    </location>
</feature>
<name>A0A6A6FQJ6_9PEZI</name>
<gene>
    <name evidence="3" type="ORF">CERZMDRAFT_94128</name>
</gene>
<evidence type="ECO:0000313" key="3">
    <source>
        <dbReference type="EMBL" id="KAF2215732.1"/>
    </source>
</evidence>
<dbReference type="AlphaFoldDB" id="A0A6A6FQJ6"/>
<keyword evidence="2" id="KW-0732">Signal</keyword>
<dbReference type="Proteomes" id="UP000799539">
    <property type="component" value="Unassembled WGS sequence"/>
</dbReference>
<sequence length="245" mass="27959">MLFTKSFFPKLLLLLRVGQAVAVPTQQFTLQDLDKFQEIAKQIAEGTHHAHAKVDDTSGVHGLEVGHQRGFHFENPSLDCKYTSQPLIYDKVMKFAVDTLYLWTLLDEQCHWTITGHFSLAGSYRNSTIFFVNSLWRLRAAFDMETFGIEVYALHGGCDSDMAMLEMHFFGTTLTGAPWHQLNLWSTRWEDDRIVEARAYIDGAQSGRLVKDYEVWSNSTQDTERDTLMPGPLGMPPMKMPPDGY</sequence>
<proteinExistence type="predicted"/>
<dbReference type="EMBL" id="ML992665">
    <property type="protein sequence ID" value="KAF2215732.1"/>
    <property type="molecule type" value="Genomic_DNA"/>
</dbReference>
<keyword evidence="4" id="KW-1185">Reference proteome</keyword>
<evidence type="ECO:0008006" key="5">
    <source>
        <dbReference type="Google" id="ProtNLM"/>
    </source>
</evidence>
<dbReference type="OrthoDB" id="10264449at2759"/>
<dbReference type="InterPro" id="IPR032710">
    <property type="entry name" value="NTF2-like_dom_sf"/>
</dbReference>